<accession>A0A1G8PWI6</accession>
<evidence type="ECO:0000256" key="5">
    <source>
        <dbReference type="ARBA" id="ARBA00023224"/>
    </source>
</evidence>
<keyword evidence="2 8" id="KW-0812">Transmembrane</keyword>
<gene>
    <name evidence="10" type="ORF">SAMN05216588_13133</name>
</gene>
<protein>
    <submittedName>
        <fullName evidence="10">Methyl-accepting chemotaxis protein</fullName>
    </submittedName>
</protein>
<evidence type="ECO:0000256" key="6">
    <source>
        <dbReference type="ARBA" id="ARBA00029447"/>
    </source>
</evidence>
<keyword evidence="3 8" id="KW-1133">Transmembrane helix</keyword>
<dbReference type="GO" id="GO:0007165">
    <property type="term" value="P:signal transduction"/>
    <property type="evidence" value="ECO:0007669"/>
    <property type="project" value="UniProtKB-KW"/>
</dbReference>
<keyword evidence="5 7" id="KW-0807">Transducer</keyword>
<evidence type="ECO:0000313" key="11">
    <source>
        <dbReference type="Proteomes" id="UP000198606"/>
    </source>
</evidence>
<evidence type="ECO:0000256" key="1">
    <source>
        <dbReference type="ARBA" id="ARBA00004141"/>
    </source>
</evidence>
<evidence type="ECO:0000256" key="3">
    <source>
        <dbReference type="ARBA" id="ARBA00022989"/>
    </source>
</evidence>
<dbReference type="Gene3D" id="1.10.287.950">
    <property type="entry name" value="Methyl-accepting chemotaxis protein"/>
    <property type="match status" value="1"/>
</dbReference>
<dbReference type="AlphaFoldDB" id="A0A1G8PWI6"/>
<evidence type="ECO:0000259" key="9">
    <source>
        <dbReference type="PROSITE" id="PS50111"/>
    </source>
</evidence>
<keyword evidence="4 8" id="KW-0472">Membrane</keyword>
<name>A0A1G8PWI6_9GAMM</name>
<proteinExistence type="inferred from homology"/>
<evidence type="ECO:0000256" key="7">
    <source>
        <dbReference type="PROSITE-ProRule" id="PRU00284"/>
    </source>
</evidence>
<evidence type="ECO:0000256" key="8">
    <source>
        <dbReference type="SAM" id="Phobius"/>
    </source>
</evidence>
<reference evidence="10 11" key="1">
    <citation type="submission" date="2016-10" db="EMBL/GenBank/DDBJ databases">
        <authorList>
            <person name="de Groot N.N."/>
        </authorList>
    </citation>
    <scope>NUCLEOTIDE SEQUENCE [LARGE SCALE GENOMIC DNA]</scope>
    <source>
        <strain evidence="10 11">LMG 18387</strain>
    </source>
</reference>
<evidence type="ECO:0000313" key="10">
    <source>
        <dbReference type="EMBL" id="SDI96793.1"/>
    </source>
</evidence>
<comment type="subcellular location">
    <subcellularLocation>
        <location evidence="1">Membrane</location>
        <topology evidence="1">Multi-pass membrane protein</topology>
    </subcellularLocation>
</comment>
<dbReference type="InterPro" id="IPR004090">
    <property type="entry name" value="Chemotax_Me-accpt_rcpt"/>
</dbReference>
<dbReference type="STRING" id="29435.SAMN05216588_13133"/>
<dbReference type="PANTHER" id="PTHR32089:SF112">
    <property type="entry name" value="LYSOZYME-LIKE PROTEIN-RELATED"/>
    <property type="match status" value="1"/>
</dbReference>
<dbReference type="Pfam" id="PF12729">
    <property type="entry name" value="4HB_MCP_1"/>
    <property type="match status" value="1"/>
</dbReference>
<dbReference type="EMBL" id="FNDG01000031">
    <property type="protein sequence ID" value="SDI96793.1"/>
    <property type="molecule type" value="Genomic_DNA"/>
</dbReference>
<sequence length="548" mass="58666">MSQSRPMSIRLKLSLSYAVLVALLLLVAGASLYQLSAVNDSFSRYINGLDHRAKLAGQLANAAQDRAIDLRNLVLIGDPVERNAQRAAINAANDLVTRELDALALEIDRDQDVSPQARALFNDIKAVEQRYEPVAMRIADQVFAGQDSLAIEMITQQCSPLLAELTSAIDAYLDYTEGVATEQLAHNDASYRQQRSLLLAIVLLSTLLAVVLGHLITRSLLRSLGSEPSDLDRLAQQVAEGDLRQHGGADDGQGVLGSLRKMQRNLRDMAQRIDASSQSVAAASQEMAESSQHNAKGVAQAQMEIEQIVTAIHEMSATVQEVARNAETAAQAAGEADSAALLGQDKTRHAVALIGELAGVIDRSAEAMARLKQESGNIGSVLDVIKAVADQTNLLALNAAIEAARAGEAGRGFAVVADEVRSLAQRTQGATAEIETLIGSLQRIADETATYMQHCQASSRQSVNGVSEAGEVVMRIVGMIERINGMNQQIATAAEEQSTVAEQINQSVINVRDSSAQSAEAFAANQRESESLARTSEALRENIARFQL</sequence>
<dbReference type="Proteomes" id="UP000198606">
    <property type="component" value="Unassembled WGS sequence"/>
</dbReference>
<dbReference type="PROSITE" id="PS50111">
    <property type="entry name" value="CHEMOTAXIS_TRANSDUC_2"/>
    <property type="match status" value="1"/>
</dbReference>
<dbReference type="CDD" id="cd11386">
    <property type="entry name" value="MCP_signal"/>
    <property type="match status" value="1"/>
</dbReference>
<dbReference type="SUPFAM" id="SSF58104">
    <property type="entry name" value="Methyl-accepting chemotaxis protein (MCP) signaling domain"/>
    <property type="match status" value="1"/>
</dbReference>
<dbReference type="PANTHER" id="PTHR32089">
    <property type="entry name" value="METHYL-ACCEPTING CHEMOTAXIS PROTEIN MCPB"/>
    <property type="match status" value="1"/>
</dbReference>
<dbReference type="GO" id="GO:0006935">
    <property type="term" value="P:chemotaxis"/>
    <property type="evidence" value="ECO:0007669"/>
    <property type="project" value="InterPro"/>
</dbReference>
<dbReference type="PRINTS" id="PR00260">
    <property type="entry name" value="CHEMTRNSDUCR"/>
</dbReference>
<dbReference type="InterPro" id="IPR004089">
    <property type="entry name" value="MCPsignal_dom"/>
</dbReference>
<organism evidence="10 11">
    <name type="scientific">Phytopseudomonas flavescens</name>
    <dbReference type="NCBI Taxonomy" id="29435"/>
    <lineage>
        <taxon>Bacteria</taxon>
        <taxon>Pseudomonadati</taxon>
        <taxon>Pseudomonadota</taxon>
        <taxon>Gammaproteobacteria</taxon>
        <taxon>Pseudomonadales</taxon>
        <taxon>Pseudomonadaceae</taxon>
        <taxon>Phytopseudomonas</taxon>
    </lineage>
</organism>
<comment type="similarity">
    <text evidence="6">Belongs to the methyl-accepting chemotaxis (MCP) protein family.</text>
</comment>
<dbReference type="RefSeq" id="WP_084308736.1">
    <property type="nucleotide sequence ID" value="NZ_FNDG01000031.1"/>
</dbReference>
<dbReference type="GO" id="GO:0004888">
    <property type="term" value="F:transmembrane signaling receptor activity"/>
    <property type="evidence" value="ECO:0007669"/>
    <property type="project" value="InterPro"/>
</dbReference>
<dbReference type="GO" id="GO:0016020">
    <property type="term" value="C:membrane"/>
    <property type="evidence" value="ECO:0007669"/>
    <property type="project" value="UniProtKB-SubCell"/>
</dbReference>
<dbReference type="InterPro" id="IPR024478">
    <property type="entry name" value="HlyB_4HB_MCP"/>
</dbReference>
<evidence type="ECO:0000256" key="2">
    <source>
        <dbReference type="ARBA" id="ARBA00022692"/>
    </source>
</evidence>
<feature type="transmembrane region" description="Helical" evidence="8">
    <location>
        <begin position="197"/>
        <end position="216"/>
    </location>
</feature>
<dbReference type="SMART" id="SM00283">
    <property type="entry name" value="MA"/>
    <property type="match status" value="1"/>
</dbReference>
<dbReference type="FunFam" id="1.10.287.950:FF:000001">
    <property type="entry name" value="Methyl-accepting chemotaxis sensory transducer"/>
    <property type="match status" value="1"/>
</dbReference>
<evidence type="ECO:0000256" key="4">
    <source>
        <dbReference type="ARBA" id="ARBA00023136"/>
    </source>
</evidence>
<feature type="domain" description="Methyl-accepting transducer" evidence="9">
    <location>
        <begin position="276"/>
        <end position="512"/>
    </location>
</feature>
<dbReference type="Pfam" id="PF00015">
    <property type="entry name" value="MCPsignal"/>
    <property type="match status" value="1"/>
</dbReference>